<reference evidence="1 2" key="1">
    <citation type="journal article" date="2018" name="Front. Microbiol.">
        <title>Jumbo Bacteriophages Are Represented Within an Increasing Diversity of Environmental Viruses Infecting the Emerging Phytopathogen, Dickeya solani.</title>
        <authorList>
            <person name="Day A.W."/>
            <person name="Ahn J."/>
            <person name="Salmond G.P.C."/>
        </authorList>
    </citation>
    <scope>NUCLEOTIDE SEQUENCE [LARGE SCALE GENOMIC DNA]</scope>
</reference>
<organism evidence="1 2">
    <name type="scientific">Dickeya phage vB_DsoM_JA13</name>
    <dbReference type="NCBI Taxonomy" id="2283030"/>
    <lineage>
        <taxon>Viruses</taxon>
        <taxon>Duplodnaviria</taxon>
        <taxon>Heunggongvirae</taxon>
        <taxon>Uroviricota</taxon>
        <taxon>Caudoviricetes</taxon>
        <taxon>Salmondvirus</taxon>
        <taxon>Salmondvirus JA11</taxon>
    </lineage>
</organism>
<dbReference type="EMBL" id="MH460460">
    <property type="protein sequence ID" value="AXG66444.1"/>
    <property type="molecule type" value="Genomic_DNA"/>
</dbReference>
<name>A0A384ZW35_9CAUD</name>
<evidence type="ECO:0000313" key="2">
    <source>
        <dbReference type="Proteomes" id="UP000263742"/>
    </source>
</evidence>
<dbReference type="Proteomes" id="UP000263742">
    <property type="component" value="Segment"/>
</dbReference>
<evidence type="ECO:0000313" key="1">
    <source>
        <dbReference type="EMBL" id="AXG66444.1"/>
    </source>
</evidence>
<sequence length="103" mass="11901">MFSENKELERIMVRMAERFDSFYHRLYCLKLEKGMEAELRGPTACCPKSGSDADMLEEILRFQNKIITTIAEIRALQSNDSAKSYSLTASDIYLAVPQLEWIE</sequence>
<protein>
    <submittedName>
        <fullName evidence="1">Uncharacterized protein</fullName>
    </submittedName>
</protein>
<proteinExistence type="predicted"/>
<accession>A0A384ZW35</accession>
<gene>
    <name evidence="1" type="ORF">JA13_041</name>
</gene>